<name>A0A2M7XIT3_9BACT</name>
<dbReference type="SUPFAM" id="SSF52540">
    <property type="entry name" value="P-loop containing nucleoside triphosphate hydrolases"/>
    <property type="match status" value="1"/>
</dbReference>
<reference evidence="4" key="1">
    <citation type="submission" date="2017-09" db="EMBL/GenBank/DDBJ databases">
        <title>Depth-based differentiation of microbial function through sediment-hosted aquifers and enrichment of novel symbionts in the deep terrestrial subsurface.</title>
        <authorList>
            <person name="Probst A.J."/>
            <person name="Ladd B."/>
            <person name="Jarett J.K."/>
            <person name="Geller-Mcgrath D.E."/>
            <person name="Sieber C.M.K."/>
            <person name="Emerson J.B."/>
            <person name="Anantharaman K."/>
            <person name="Thomas B.C."/>
            <person name="Malmstrom R."/>
            <person name="Stieglmeier M."/>
            <person name="Klingl A."/>
            <person name="Woyke T."/>
            <person name="Ryan C.M."/>
            <person name="Banfield J.F."/>
        </authorList>
    </citation>
    <scope>NUCLEOTIDE SEQUENCE [LARGE SCALE GENOMIC DNA]</scope>
</reference>
<comment type="similarity">
    <text evidence="1">Belongs to the thymidylate kinase family.</text>
</comment>
<evidence type="ECO:0000313" key="3">
    <source>
        <dbReference type="EMBL" id="PJA47700.1"/>
    </source>
</evidence>
<dbReference type="GO" id="GO:0004798">
    <property type="term" value="F:dTMP kinase activity"/>
    <property type="evidence" value="ECO:0007669"/>
    <property type="project" value="UniProtKB-UniRule"/>
</dbReference>
<organism evidence="3 4">
    <name type="scientific">Candidatus Uhrbacteria bacterium CG_4_9_14_3_um_filter_36_7</name>
    <dbReference type="NCBI Taxonomy" id="1975033"/>
    <lineage>
        <taxon>Bacteria</taxon>
        <taxon>Candidatus Uhriibacteriota</taxon>
    </lineage>
</organism>
<dbReference type="EC" id="2.7.4.9" evidence="1"/>
<comment type="caution">
    <text evidence="1">Lacks conserved residue(s) required for the propagation of feature annotation.</text>
</comment>
<dbReference type="CDD" id="cd01672">
    <property type="entry name" value="TMPK"/>
    <property type="match status" value="1"/>
</dbReference>
<dbReference type="Pfam" id="PF02223">
    <property type="entry name" value="Thymidylate_kin"/>
    <property type="match status" value="1"/>
</dbReference>
<dbReference type="EMBL" id="PFWS01000005">
    <property type="protein sequence ID" value="PJA47700.1"/>
    <property type="molecule type" value="Genomic_DNA"/>
</dbReference>
<keyword evidence="1" id="KW-0547">Nucleotide-binding</keyword>
<feature type="domain" description="Thymidylate kinase-like" evidence="2">
    <location>
        <begin position="57"/>
        <end position="201"/>
    </location>
</feature>
<keyword evidence="1" id="KW-0808">Transferase</keyword>
<dbReference type="InterPro" id="IPR039430">
    <property type="entry name" value="Thymidylate_kin-like_dom"/>
</dbReference>
<dbReference type="GO" id="GO:0006233">
    <property type="term" value="P:dTDP biosynthetic process"/>
    <property type="evidence" value="ECO:0007669"/>
    <property type="project" value="InterPro"/>
</dbReference>
<evidence type="ECO:0000313" key="4">
    <source>
        <dbReference type="Proteomes" id="UP000229749"/>
    </source>
</evidence>
<evidence type="ECO:0000259" key="2">
    <source>
        <dbReference type="Pfam" id="PF02223"/>
    </source>
</evidence>
<keyword evidence="1" id="KW-0418">Kinase</keyword>
<comment type="function">
    <text evidence="1">Phosphorylation of dTMP to form dTDP in both de novo and salvage pathways of dTTP synthesis.</text>
</comment>
<dbReference type="InterPro" id="IPR018094">
    <property type="entry name" value="Thymidylate_kinase"/>
</dbReference>
<keyword evidence="1" id="KW-0545">Nucleotide biosynthesis</keyword>
<evidence type="ECO:0000256" key="1">
    <source>
        <dbReference type="HAMAP-Rule" id="MF_00165"/>
    </source>
</evidence>
<protein>
    <recommendedName>
        <fullName evidence="1">Thymidylate kinase</fullName>
        <ecNumber evidence="1">2.7.4.9</ecNumber>
    </recommendedName>
    <alternativeName>
        <fullName evidence="1">dTMP kinase</fullName>
    </alternativeName>
</protein>
<proteinExistence type="inferred from homology"/>
<gene>
    <name evidence="1" type="primary">tmk</name>
    <name evidence="3" type="ORF">CO172_00370</name>
</gene>
<comment type="catalytic activity">
    <reaction evidence="1">
        <text>dTMP + ATP = dTDP + ADP</text>
        <dbReference type="Rhea" id="RHEA:13517"/>
        <dbReference type="ChEBI" id="CHEBI:30616"/>
        <dbReference type="ChEBI" id="CHEBI:58369"/>
        <dbReference type="ChEBI" id="CHEBI:63528"/>
        <dbReference type="ChEBI" id="CHEBI:456216"/>
        <dbReference type="EC" id="2.7.4.9"/>
    </reaction>
</comment>
<dbReference type="GO" id="GO:0005524">
    <property type="term" value="F:ATP binding"/>
    <property type="evidence" value="ECO:0007669"/>
    <property type="project" value="UniProtKB-UniRule"/>
</dbReference>
<accession>A0A2M7XIT3</accession>
<dbReference type="Proteomes" id="UP000229749">
    <property type="component" value="Unassembled WGS sequence"/>
</dbReference>
<dbReference type="Gene3D" id="3.40.50.300">
    <property type="entry name" value="P-loop containing nucleotide triphosphate hydrolases"/>
    <property type="match status" value="1"/>
</dbReference>
<dbReference type="GO" id="GO:0006235">
    <property type="term" value="P:dTTP biosynthetic process"/>
    <property type="evidence" value="ECO:0007669"/>
    <property type="project" value="UniProtKB-UniRule"/>
</dbReference>
<dbReference type="InterPro" id="IPR027417">
    <property type="entry name" value="P-loop_NTPase"/>
</dbReference>
<sequence length="242" mass="27615">MGSMKNGKMIMIDGIGGSGKTTIIHALKEWMETQGKSFFDLQMWSKENRCPPCFEEVKDHDVFFTFEPTRTWIGEAIRFELAREDDPYGAVELAHAFALDRQIMYKRLIIPALEHGKIILQDRGISTSLIYQPIMKGGITIENLLEIPGNALAMKYAPDHLILTDLDSQKVVERLSLRSEESKGVFTQLPLLKQASERFHSAWFAQLFESYGTCLHCFRTDLSTQTMIKHIKLILANLLNFS</sequence>
<comment type="caution">
    <text evidence="3">The sequence shown here is derived from an EMBL/GenBank/DDBJ whole genome shotgun (WGS) entry which is preliminary data.</text>
</comment>
<dbReference type="AlphaFoldDB" id="A0A2M7XIT3"/>
<dbReference type="HAMAP" id="MF_00165">
    <property type="entry name" value="Thymidylate_kinase"/>
    <property type="match status" value="1"/>
</dbReference>
<keyword evidence="1" id="KW-0067">ATP-binding</keyword>